<dbReference type="Proteomes" id="UP000220828">
    <property type="component" value="Unassembled WGS sequence"/>
</dbReference>
<name>A0A2H3KTP8_9FLAO</name>
<reference evidence="1 3" key="1">
    <citation type="submission" date="2017-09" db="EMBL/GenBank/DDBJ databases">
        <title>Whole genomes of Flavobacteriaceae.</title>
        <authorList>
            <person name="Stine C."/>
            <person name="Li C."/>
            <person name="Tadesse D."/>
        </authorList>
    </citation>
    <scope>NUCLEOTIDE SEQUENCE [LARGE SCALE GENOMIC DNA]</scope>
    <source>
        <strain evidence="1 3">ATCC 35036</strain>
    </source>
</reference>
<reference evidence="2 4" key="2">
    <citation type="submission" date="2019-06" db="EMBL/GenBank/DDBJ databases">
        <title>Genomic Encyclopedia of Archaeal and Bacterial Type Strains, Phase II (KMG-II): from individual species to whole genera.</title>
        <authorList>
            <person name="Goeker M."/>
        </authorList>
    </citation>
    <scope>NUCLEOTIDE SEQUENCE [LARGE SCALE GENOMIC DNA]</scope>
    <source>
        <strain evidence="2 4">DSM 24789</strain>
    </source>
</reference>
<dbReference type="AlphaFoldDB" id="A0A2H3KTP8"/>
<dbReference type="OrthoDB" id="761425at2"/>
<dbReference type="Proteomes" id="UP000320773">
    <property type="component" value="Unassembled WGS sequence"/>
</dbReference>
<evidence type="ECO:0008006" key="5">
    <source>
        <dbReference type="Google" id="ProtNLM"/>
    </source>
</evidence>
<gene>
    <name evidence="1" type="ORF">B0A77_11225</name>
    <name evidence="2" type="ORF">BC670_1028</name>
</gene>
<dbReference type="EMBL" id="VFPJ01000001">
    <property type="protein sequence ID" value="TQM40158.1"/>
    <property type="molecule type" value="Genomic_DNA"/>
</dbReference>
<evidence type="ECO:0000313" key="1">
    <source>
        <dbReference type="EMBL" id="PDS23299.1"/>
    </source>
</evidence>
<dbReference type="EMBL" id="PCMW01000064">
    <property type="protein sequence ID" value="PDS23299.1"/>
    <property type="molecule type" value="Genomic_DNA"/>
</dbReference>
<evidence type="ECO:0000313" key="3">
    <source>
        <dbReference type="Proteomes" id="UP000220828"/>
    </source>
</evidence>
<evidence type="ECO:0000313" key="4">
    <source>
        <dbReference type="Proteomes" id="UP000320773"/>
    </source>
</evidence>
<evidence type="ECO:0000313" key="2">
    <source>
        <dbReference type="EMBL" id="TQM40158.1"/>
    </source>
</evidence>
<dbReference type="RefSeq" id="WP_089079794.1">
    <property type="nucleotide sequence ID" value="NZ_PCMW01000064.1"/>
</dbReference>
<sequence length="155" mass="17227">MSMFNYGIGGNEVKVDANEAIAEIPSNRTLLVQKLTNEQPVAPEAVYDLKTVEEVFEKFKPNVALEFTKEDGSNLKESMTFKNLGDFGAKSIKENSPFLSKLSTENEQAYKIVKQLSSNRGLIKAIQDPAVKQAIIEMLEIAKNEINSSKQKAQN</sequence>
<proteinExistence type="predicted"/>
<comment type="caution">
    <text evidence="1">The sequence shown here is derived from an EMBL/GenBank/DDBJ whole genome shotgun (WGS) entry which is preliminary data.</text>
</comment>
<accession>A0A2H3KTP8</accession>
<organism evidence="1 3">
    <name type="scientific">Flavobacterium branchiophilum</name>
    <dbReference type="NCBI Taxonomy" id="55197"/>
    <lineage>
        <taxon>Bacteria</taxon>
        <taxon>Pseudomonadati</taxon>
        <taxon>Bacteroidota</taxon>
        <taxon>Flavobacteriia</taxon>
        <taxon>Flavobacteriales</taxon>
        <taxon>Flavobacteriaceae</taxon>
        <taxon>Flavobacterium</taxon>
    </lineage>
</organism>
<protein>
    <recommendedName>
        <fullName evidence="5">Type VI secretion system (T6SS) VipA/Hcp2 family protein</fullName>
    </recommendedName>
</protein>